<dbReference type="GO" id="GO:0016491">
    <property type="term" value="F:oxidoreductase activity"/>
    <property type="evidence" value="ECO:0007669"/>
    <property type="project" value="UniProtKB-KW"/>
</dbReference>
<gene>
    <name evidence="3" type="ORF">GCM10010911_54950</name>
</gene>
<dbReference type="PRINTS" id="PR00081">
    <property type="entry name" value="GDHRDH"/>
</dbReference>
<accession>A0A917E1I2</accession>
<dbReference type="InterPro" id="IPR020904">
    <property type="entry name" value="Sc_DH/Rdtase_CS"/>
</dbReference>
<dbReference type="InterPro" id="IPR002347">
    <property type="entry name" value="SDR_fam"/>
</dbReference>
<dbReference type="EMBL" id="BMHP01000004">
    <property type="protein sequence ID" value="GGD89352.1"/>
    <property type="molecule type" value="Genomic_DNA"/>
</dbReference>
<evidence type="ECO:0000313" key="4">
    <source>
        <dbReference type="Proteomes" id="UP000612456"/>
    </source>
</evidence>
<dbReference type="InterPro" id="IPR036291">
    <property type="entry name" value="NAD(P)-bd_dom_sf"/>
</dbReference>
<dbReference type="CDD" id="cd05233">
    <property type="entry name" value="SDR_c"/>
    <property type="match status" value="1"/>
</dbReference>
<dbReference type="FunFam" id="3.40.50.720:FF:000084">
    <property type="entry name" value="Short-chain dehydrogenase reductase"/>
    <property type="match status" value="1"/>
</dbReference>
<evidence type="ECO:0000256" key="1">
    <source>
        <dbReference type="ARBA" id="ARBA00006484"/>
    </source>
</evidence>
<dbReference type="PANTHER" id="PTHR24321:SF8">
    <property type="entry name" value="ESTRADIOL 17-BETA-DEHYDROGENASE 8-RELATED"/>
    <property type="match status" value="1"/>
</dbReference>
<keyword evidence="4" id="KW-1185">Reference proteome</keyword>
<dbReference type="PANTHER" id="PTHR24321">
    <property type="entry name" value="DEHYDROGENASES, SHORT CHAIN"/>
    <property type="match status" value="1"/>
</dbReference>
<dbReference type="GO" id="GO:0008206">
    <property type="term" value="P:bile acid metabolic process"/>
    <property type="evidence" value="ECO:0007669"/>
    <property type="project" value="UniProtKB-ARBA"/>
</dbReference>
<comment type="caution">
    <text evidence="3">The sequence shown here is derived from an EMBL/GenBank/DDBJ whole genome shotgun (WGS) entry which is preliminary data.</text>
</comment>
<dbReference type="PROSITE" id="PS00061">
    <property type="entry name" value="ADH_SHORT"/>
    <property type="match status" value="1"/>
</dbReference>
<dbReference type="SUPFAM" id="SSF51735">
    <property type="entry name" value="NAD(P)-binding Rossmann-fold domains"/>
    <property type="match status" value="1"/>
</dbReference>
<dbReference type="PRINTS" id="PR00080">
    <property type="entry name" value="SDRFAMILY"/>
</dbReference>
<evidence type="ECO:0000256" key="2">
    <source>
        <dbReference type="ARBA" id="ARBA00023002"/>
    </source>
</evidence>
<dbReference type="Pfam" id="PF13561">
    <property type="entry name" value="adh_short_C2"/>
    <property type="match status" value="1"/>
</dbReference>
<proteinExistence type="inferred from homology"/>
<name>A0A917E1I2_9BACL</name>
<keyword evidence="2" id="KW-0560">Oxidoreductase</keyword>
<reference evidence="3" key="1">
    <citation type="journal article" date="2014" name="Int. J. Syst. Evol. Microbiol.">
        <title>Complete genome sequence of Corynebacterium casei LMG S-19264T (=DSM 44701T), isolated from a smear-ripened cheese.</title>
        <authorList>
            <consortium name="US DOE Joint Genome Institute (JGI-PGF)"/>
            <person name="Walter F."/>
            <person name="Albersmeier A."/>
            <person name="Kalinowski J."/>
            <person name="Ruckert C."/>
        </authorList>
    </citation>
    <scope>NUCLEOTIDE SEQUENCE</scope>
    <source>
        <strain evidence="3">CGMCC 1.15178</strain>
    </source>
</reference>
<dbReference type="AlphaFoldDB" id="A0A917E1I2"/>
<sequence>MNMLQDKVIWITGAMGKLGQSAVKMFLQRGAIVVAHDILALEGLPDLVQIQKQYGSRFLSIVSDAASEEGVENAAARIKAKVGRLHGLYHNVYTQHKKPVLELTLDEWENVLRGSLTSAFLTAKYAIPLMIESGGGVIVNTSSVLGHRPTRGCPAYSAAKAGLNQFTKVLAVDYAEHGIRANAIVPGDIKTEENLRALGTEFSSYVRERTLLGRSGTPDEVSELAAYLLSDAASYTTGALYSIDGGFQL</sequence>
<evidence type="ECO:0000313" key="3">
    <source>
        <dbReference type="EMBL" id="GGD89352.1"/>
    </source>
</evidence>
<dbReference type="Proteomes" id="UP000612456">
    <property type="component" value="Unassembled WGS sequence"/>
</dbReference>
<organism evidence="3 4">
    <name type="scientific">Paenibacillus nasutitermitis</name>
    <dbReference type="NCBI Taxonomy" id="1652958"/>
    <lineage>
        <taxon>Bacteria</taxon>
        <taxon>Bacillati</taxon>
        <taxon>Bacillota</taxon>
        <taxon>Bacilli</taxon>
        <taxon>Bacillales</taxon>
        <taxon>Paenibacillaceae</taxon>
        <taxon>Paenibacillus</taxon>
    </lineage>
</organism>
<dbReference type="RefSeq" id="WP_188997051.1">
    <property type="nucleotide sequence ID" value="NZ_BMHP01000004.1"/>
</dbReference>
<dbReference type="Gene3D" id="3.40.50.720">
    <property type="entry name" value="NAD(P)-binding Rossmann-like Domain"/>
    <property type="match status" value="1"/>
</dbReference>
<comment type="similarity">
    <text evidence="1">Belongs to the short-chain dehydrogenases/reductases (SDR) family.</text>
</comment>
<reference evidence="3" key="2">
    <citation type="submission" date="2020-09" db="EMBL/GenBank/DDBJ databases">
        <authorList>
            <person name="Sun Q."/>
            <person name="Zhou Y."/>
        </authorList>
    </citation>
    <scope>NUCLEOTIDE SEQUENCE</scope>
    <source>
        <strain evidence="3">CGMCC 1.15178</strain>
    </source>
</reference>
<protein>
    <submittedName>
        <fullName evidence="3">Short-chain dehydrogenase</fullName>
    </submittedName>
</protein>